<evidence type="ECO:0000256" key="9">
    <source>
        <dbReference type="ARBA" id="ARBA00022989"/>
    </source>
</evidence>
<feature type="transmembrane region" description="Helical" evidence="13">
    <location>
        <begin position="352"/>
        <end position="371"/>
    </location>
</feature>
<dbReference type="PANTHER" id="PTHR43298">
    <property type="entry name" value="MULTIDRUG RESISTANCE PROTEIN NORM-RELATED"/>
    <property type="match status" value="1"/>
</dbReference>
<sequence length="453" mass="49515">MYHAETWNKKMRLFLSILWPIMVTQVSLFAMNLVDTMMSGRVGTNDLAGVAIGSSLWLPVFTGMNGILLAVTPIIAHYIGSGQKDKIASSVTQALYLAALLGIFVVVVGSFVLEPVLHIMNLDPGVHHIAFHYLIGLSIGIIPLFLANVLRNFFDGQGFTRITMFITVLAVPFNVLLNYGFIFGNFGLPALGGIGAGYATAITFWIILIISVWMTFRIEVIKHYRIFVKWAVPSLKAWKEQLSIGVPIGLSIFFEASIFSVVTLLIGMMFSTVTIAANQIGLSFTSLMFMIPMSISMALTIVVGYSVGGQKLEAAKQYGRLGVWGGIGFLAIGAVFLFFYRESIAALYTKDTEVILMAGQFFIIAIVYQLSDAAQSGLQGVLRGYKDVKAPFLIALTSYWGVGIPIGYLLAAFTRLGPFGLWIGISLGLTCAAIGFYIRLQIVQRRFALQQTS</sequence>
<keyword evidence="11 13" id="KW-0472">Membrane</keyword>
<feature type="transmembrane region" description="Helical" evidence="13">
    <location>
        <begin position="129"/>
        <end position="150"/>
    </location>
</feature>
<protein>
    <recommendedName>
        <fullName evidence="4">Probable multidrug resistance protein NorM</fullName>
    </recommendedName>
    <alternativeName>
        <fullName evidence="12">Multidrug-efflux transporter</fullName>
    </alternativeName>
</protein>
<evidence type="ECO:0000256" key="3">
    <source>
        <dbReference type="ARBA" id="ARBA00010199"/>
    </source>
</evidence>
<evidence type="ECO:0000256" key="7">
    <source>
        <dbReference type="ARBA" id="ARBA00022475"/>
    </source>
</evidence>
<name>A0A4Q0VN83_9BACI</name>
<feature type="transmembrane region" description="Helical" evidence="13">
    <location>
        <begin position="392"/>
        <end position="413"/>
    </location>
</feature>
<evidence type="ECO:0000256" key="10">
    <source>
        <dbReference type="ARBA" id="ARBA00023065"/>
    </source>
</evidence>
<keyword evidence="5" id="KW-0813">Transport</keyword>
<dbReference type="Proteomes" id="UP000290649">
    <property type="component" value="Unassembled WGS sequence"/>
</dbReference>
<evidence type="ECO:0000256" key="11">
    <source>
        <dbReference type="ARBA" id="ARBA00023136"/>
    </source>
</evidence>
<comment type="function">
    <text evidence="1">Multidrug efflux pump.</text>
</comment>
<feature type="transmembrane region" description="Helical" evidence="13">
    <location>
        <begin position="54"/>
        <end position="75"/>
    </location>
</feature>
<evidence type="ECO:0000313" key="14">
    <source>
        <dbReference type="EMBL" id="RXI96225.1"/>
    </source>
</evidence>
<feature type="transmembrane region" description="Helical" evidence="13">
    <location>
        <begin position="12"/>
        <end position="34"/>
    </location>
</feature>
<evidence type="ECO:0000256" key="4">
    <source>
        <dbReference type="ARBA" id="ARBA00020268"/>
    </source>
</evidence>
<feature type="transmembrane region" description="Helical" evidence="13">
    <location>
        <begin position="419"/>
        <end position="438"/>
    </location>
</feature>
<gene>
    <name evidence="14" type="ORF">DS745_21015</name>
</gene>
<evidence type="ECO:0000256" key="12">
    <source>
        <dbReference type="ARBA" id="ARBA00031636"/>
    </source>
</evidence>
<evidence type="ECO:0000256" key="13">
    <source>
        <dbReference type="SAM" id="Phobius"/>
    </source>
</evidence>
<dbReference type="AlphaFoldDB" id="A0A4Q0VN83"/>
<keyword evidence="8 13" id="KW-0812">Transmembrane</keyword>
<evidence type="ECO:0000313" key="15">
    <source>
        <dbReference type="Proteomes" id="UP000290649"/>
    </source>
</evidence>
<comment type="similarity">
    <text evidence="3">Belongs to the multi antimicrobial extrusion (MATE) (TC 2.A.66.1) family.</text>
</comment>
<dbReference type="GO" id="GO:0015297">
    <property type="term" value="F:antiporter activity"/>
    <property type="evidence" value="ECO:0007669"/>
    <property type="project" value="UniProtKB-KW"/>
</dbReference>
<keyword evidence="6" id="KW-0050">Antiport</keyword>
<dbReference type="GO" id="GO:0006811">
    <property type="term" value="P:monoatomic ion transport"/>
    <property type="evidence" value="ECO:0007669"/>
    <property type="project" value="UniProtKB-KW"/>
</dbReference>
<dbReference type="OrthoDB" id="9780160at2"/>
<evidence type="ECO:0000256" key="2">
    <source>
        <dbReference type="ARBA" id="ARBA00004651"/>
    </source>
</evidence>
<dbReference type="PANTHER" id="PTHR43298:SF2">
    <property type="entry name" value="FMN_FAD EXPORTER YEEO-RELATED"/>
    <property type="match status" value="1"/>
</dbReference>
<keyword evidence="15" id="KW-1185">Reference proteome</keyword>
<dbReference type="GO" id="GO:0042910">
    <property type="term" value="F:xenobiotic transmembrane transporter activity"/>
    <property type="evidence" value="ECO:0007669"/>
    <property type="project" value="InterPro"/>
</dbReference>
<dbReference type="PIRSF" id="PIRSF006603">
    <property type="entry name" value="DinF"/>
    <property type="match status" value="1"/>
</dbReference>
<dbReference type="RefSeq" id="WP_129080204.1">
    <property type="nucleotide sequence ID" value="NZ_QOUX01000047.1"/>
</dbReference>
<feature type="transmembrane region" description="Helical" evidence="13">
    <location>
        <begin position="162"/>
        <end position="182"/>
    </location>
</feature>
<feature type="transmembrane region" description="Helical" evidence="13">
    <location>
        <begin position="95"/>
        <end position="117"/>
    </location>
</feature>
<dbReference type="NCBIfam" id="TIGR00797">
    <property type="entry name" value="matE"/>
    <property type="match status" value="1"/>
</dbReference>
<feature type="transmembrane region" description="Helical" evidence="13">
    <location>
        <begin position="321"/>
        <end position="340"/>
    </location>
</feature>
<dbReference type="Pfam" id="PF01554">
    <property type="entry name" value="MatE"/>
    <property type="match status" value="2"/>
</dbReference>
<comment type="caution">
    <text evidence="14">The sequence shown here is derived from an EMBL/GenBank/DDBJ whole genome shotgun (WGS) entry which is preliminary data.</text>
</comment>
<reference evidence="14 15" key="1">
    <citation type="journal article" date="2019" name="Int. J. Syst. Evol. Microbiol.">
        <title>Anaerobacillus alkaliphilus sp. nov., a novel alkaliphilic and moderately halophilic bacterium.</title>
        <authorList>
            <person name="Borsodi A.K."/>
            <person name="Aszalos J.M."/>
            <person name="Bihari P."/>
            <person name="Nagy I."/>
            <person name="Schumann P."/>
            <person name="Sproer C."/>
            <person name="Kovacs A.L."/>
            <person name="Boka K."/>
            <person name="Dobosy P."/>
            <person name="Ovari M."/>
            <person name="Szili-Kovacs T."/>
            <person name="Toth E."/>
        </authorList>
    </citation>
    <scope>NUCLEOTIDE SEQUENCE [LARGE SCALE GENOMIC DNA]</scope>
    <source>
        <strain evidence="14 15">B16-10</strain>
    </source>
</reference>
<feature type="transmembrane region" description="Helical" evidence="13">
    <location>
        <begin position="287"/>
        <end position="309"/>
    </location>
</feature>
<evidence type="ECO:0000256" key="5">
    <source>
        <dbReference type="ARBA" id="ARBA00022448"/>
    </source>
</evidence>
<evidence type="ECO:0000256" key="8">
    <source>
        <dbReference type="ARBA" id="ARBA00022692"/>
    </source>
</evidence>
<dbReference type="EMBL" id="QOUX01000047">
    <property type="protein sequence ID" value="RXI96225.1"/>
    <property type="molecule type" value="Genomic_DNA"/>
</dbReference>
<dbReference type="InterPro" id="IPR048279">
    <property type="entry name" value="MdtK-like"/>
</dbReference>
<keyword evidence="7" id="KW-1003">Cell membrane</keyword>
<dbReference type="InterPro" id="IPR002528">
    <property type="entry name" value="MATE_fam"/>
</dbReference>
<comment type="subcellular location">
    <subcellularLocation>
        <location evidence="2">Cell membrane</location>
        <topology evidence="2">Multi-pass membrane protein</topology>
    </subcellularLocation>
</comment>
<feature type="transmembrane region" description="Helical" evidence="13">
    <location>
        <begin position="244"/>
        <end position="267"/>
    </location>
</feature>
<dbReference type="InterPro" id="IPR050222">
    <property type="entry name" value="MATE_MdtK"/>
</dbReference>
<evidence type="ECO:0000256" key="6">
    <source>
        <dbReference type="ARBA" id="ARBA00022449"/>
    </source>
</evidence>
<accession>A0A4Q0VN83</accession>
<keyword evidence="10" id="KW-0406">Ion transport</keyword>
<evidence type="ECO:0000256" key="1">
    <source>
        <dbReference type="ARBA" id="ARBA00003408"/>
    </source>
</evidence>
<feature type="transmembrane region" description="Helical" evidence="13">
    <location>
        <begin position="194"/>
        <end position="216"/>
    </location>
</feature>
<dbReference type="CDD" id="cd13131">
    <property type="entry name" value="MATE_NorM_like"/>
    <property type="match status" value="1"/>
</dbReference>
<organism evidence="14 15">
    <name type="scientific">Anaerobacillus alkaliphilus</name>
    <dbReference type="NCBI Taxonomy" id="1548597"/>
    <lineage>
        <taxon>Bacteria</taxon>
        <taxon>Bacillati</taxon>
        <taxon>Bacillota</taxon>
        <taxon>Bacilli</taxon>
        <taxon>Bacillales</taxon>
        <taxon>Bacillaceae</taxon>
        <taxon>Anaerobacillus</taxon>
    </lineage>
</organism>
<dbReference type="GO" id="GO:0005886">
    <property type="term" value="C:plasma membrane"/>
    <property type="evidence" value="ECO:0007669"/>
    <property type="project" value="UniProtKB-SubCell"/>
</dbReference>
<proteinExistence type="inferred from homology"/>
<keyword evidence="9 13" id="KW-1133">Transmembrane helix</keyword>